<keyword evidence="4" id="KW-1185">Reference proteome</keyword>
<evidence type="ECO:0000313" key="3">
    <source>
        <dbReference type="EMBL" id="RBP57458.1"/>
    </source>
</evidence>
<dbReference type="InterPro" id="IPR012255">
    <property type="entry name" value="ETF_b"/>
</dbReference>
<organism evidence="3 4">
    <name type="scientific">Alkalibaculum bacchi</name>
    <dbReference type="NCBI Taxonomy" id="645887"/>
    <lineage>
        <taxon>Bacteria</taxon>
        <taxon>Bacillati</taxon>
        <taxon>Bacillota</taxon>
        <taxon>Clostridia</taxon>
        <taxon>Eubacteriales</taxon>
        <taxon>Eubacteriaceae</taxon>
        <taxon>Alkalibaculum</taxon>
    </lineage>
</organism>
<feature type="domain" description="Electron transfer flavoprotein alpha/beta-subunit N-terminal" evidence="2">
    <location>
        <begin position="22"/>
        <end position="213"/>
    </location>
</feature>
<dbReference type="AlphaFoldDB" id="A0A366HW76"/>
<dbReference type="GO" id="GO:0009055">
    <property type="term" value="F:electron transfer activity"/>
    <property type="evidence" value="ECO:0007669"/>
    <property type="project" value="InterPro"/>
</dbReference>
<dbReference type="PANTHER" id="PTHR21294:SF17">
    <property type="entry name" value="PROTEIN FIXA"/>
    <property type="match status" value="1"/>
</dbReference>
<dbReference type="RefSeq" id="WP_170128338.1">
    <property type="nucleotide sequence ID" value="NZ_QNRX01000029.1"/>
</dbReference>
<protein>
    <recommendedName>
        <fullName evidence="1">Electron transfer flavoprotein small subunit</fullName>
    </recommendedName>
</protein>
<comment type="caution">
    <text evidence="3">The sequence shown here is derived from an EMBL/GenBank/DDBJ whole genome shotgun (WGS) entry which is preliminary data.</text>
</comment>
<name>A0A366HW76_9FIRM</name>
<dbReference type="EMBL" id="QNRX01000029">
    <property type="protein sequence ID" value="RBP57458.1"/>
    <property type="molecule type" value="Genomic_DNA"/>
</dbReference>
<evidence type="ECO:0000256" key="1">
    <source>
        <dbReference type="ARBA" id="ARBA00042002"/>
    </source>
</evidence>
<evidence type="ECO:0000259" key="2">
    <source>
        <dbReference type="SMART" id="SM00893"/>
    </source>
</evidence>
<dbReference type="InterPro" id="IPR014729">
    <property type="entry name" value="Rossmann-like_a/b/a_fold"/>
</dbReference>
<dbReference type="PANTHER" id="PTHR21294">
    <property type="entry name" value="ELECTRON TRANSFER FLAVOPROTEIN BETA-SUBUNIT"/>
    <property type="match status" value="1"/>
</dbReference>
<sequence>MDIIVCMKLVPNTAHMTFNPKTMRLERYGILSLINPADIDALECALNMKKDYGGTVTILTMGIASASECVEKGIAAGADEGYLITDSAFSGSDTYATAMVLSAAVRWLQQKNEKRYDLILCGSVTVDGETGQTGAELAEQLNWAQISCASDLRQIGDKLWAKQETEEETLWLESDQPTLVTIEPKYGKGLRPVDIEKLRQLEKEGVPKLTLEELEPWLDCSAIGAHGSPTKIARSYVPFTDRKQIVISSGSDSEKAQALLELLKQENCEVTYE</sequence>
<dbReference type="Gene3D" id="3.40.50.620">
    <property type="entry name" value="HUPs"/>
    <property type="match status" value="1"/>
</dbReference>
<dbReference type="Pfam" id="PF01012">
    <property type="entry name" value="ETF"/>
    <property type="match status" value="1"/>
</dbReference>
<dbReference type="Proteomes" id="UP000253490">
    <property type="component" value="Unassembled WGS sequence"/>
</dbReference>
<reference evidence="3 4" key="1">
    <citation type="submission" date="2018-06" db="EMBL/GenBank/DDBJ databases">
        <title>Genomic Encyclopedia of Type Strains, Phase IV (KMG-IV): sequencing the most valuable type-strain genomes for metagenomic binning, comparative biology and taxonomic classification.</title>
        <authorList>
            <person name="Goeker M."/>
        </authorList>
    </citation>
    <scope>NUCLEOTIDE SEQUENCE [LARGE SCALE GENOMIC DNA]</scope>
    <source>
        <strain evidence="3 4">DSM 22112</strain>
    </source>
</reference>
<dbReference type="PIRSF" id="PIRSF000090">
    <property type="entry name" value="Beta-ETF"/>
    <property type="match status" value="1"/>
</dbReference>
<gene>
    <name evidence="3" type="ORF">DES36_1293</name>
</gene>
<dbReference type="SUPFAM" id="SSF52402">
    <property type="entry name" value="Adenine nucleotide alpha hydrolases-like"/>
    <property type="match status" value="1"/>
</dbReference>
<dbReference type="InterPro" id="IPR014730">
    <property type="entry name" value="ETF_a/b_N"/>
</dbReference>
<accession>A0A366HW76</accession>
<proteinExistence type="predicted"/>
<evidence type="ECO:0000313" key="4">
    <source>
        <dbReference type="Proteomes" id="UP000253490"/>
    </source>
</evidence>
<dbReference type="SMART" id="SM00893">
    <property type="entry name" value="ETF"/>
    <property type="match status" value="1"/>
</dbReference>